<dbReference type="EMBL" id="MU003502">
    <property type="protein sequence ID" value="KAF2472499.1"/>
    <property type="molecule type" value="Genomic_DNA"/>
</dbReference>
<name>A0ACB6QZT4_9PLEO</name>
<comment type="caution">
    <text evidence="1">The sequence shown here is derived from an EMBL/GenBank/DDBJ whole genome shotgun (WGS) entry which is preliminary data.</text>
</comment>
<accession>A0ACB6QZT4</accession>
<keyword evidence="2" id="KW-1185">Reference proteome</keyword>
<dbReference type="Proteomes" id="UP000799755">
    <property type="component" value="Unassembled WGS sequence"/>
</dbReference>
<organism evidence="1 2">
    <name type="scientific">Lindgomyces ingoldianus</name>
    <dbReference type="NCBI Taxonomy" id="673940"/>
    <lineage>
        <taxon>Eukaryota</taxon>
        <taxon>Fungi</taxon>
        <taxon>Dikarya</taxon>
        <taxon>Ascomycota</taxon>
        <taxon>Pezizomycotina</taxon>
        <taxon>Dothideomycetes</taxon>
        <taxon>Pleosporomycetidae</taxon>
        <taxon>Pleosporales</taxon>
        <taxon>Lindgomycetaceae</taxon>
        <taxon>Lindgomyces</taxon>
    </lineage>
</organism>
<gene>
    <name evidence="1" type="ORF">BDR25DRAFT_14790</name>
</gene>
<proteinExistence type="predicted"/>
<protein>
    <submittedName>
        <fullName evidence="1">Uncharacterized protein</fullName>
    </submittedName>
</protein>
<evidence type="ECO:0000313" key="1">
    <source>
        <dbReference type="EMBL" id="KAF2472499.1"/>
    </source>
</evidence>
<sequence length="151" mass="16779">MLPEASCRCKAARGQPRHGYYQRRHEGTSGSSCSREQVGQGRRVSEVRAGRQALASSGRRSLVRQARGARGGGRGGREPETQSLMLWYGAAEGCVSLLCVEERPRKWAGRNLSAQRRCCSGTALFDSRRVCCRDGGDLHVHDEPRSMCLWW</sequence>
<reference evidence="1" key="1">
    <citation type="journal article" date="2020" name="Stud. Mycol.">
        <title>101 Dothideomycetes genomes: a test case for predicting lifestyles and emergence of pathogens.</title>
        <authorList>
            <person name="Haridas S."/>
            <person name="Albert R."/>
            <person name="Binder M."/>
            <person name="Bloem J."/>
            <person name="Labutti K."/>
            <person name="Salamov A."/>
            <person name="Andreopoulos B."/>
            <person name="Baker S."/>
            <person name="Barry K."/>
            <person name="Bills G."/>
            <person name="Bluhm B."/>
            <person name="Cannon C."/>
            <person name="Castanera R."/>
            <person name="Culley D."/>
            <person name="Daum C."/>
            <person name="Ezra D."/>
            <person name="Gonzalez J."/>
            <person name="Henrissat B."/>
            <person name="Kuo A."/>
            <person name="Liang C."/>
            <person name="Lipzen A."/>
            <person name="Lutzoni F."/>
            <person name="Magnuson J."/>
            <person name="Mondo S."/>
            <person name="Nolan M."/>
            <person name="Ohm R."/>
            <person name="Pangilinan J."/>
            <person name="Park H.-J."/>
            <person name="Ramirez L."/>
            <person name="Alfaro M."/>
            <person name="Sun H."/>
            <person name="Tritt A."/>
            <person name="Yoshinaga Y."/>
            <person name="Zwiers L.-H."/>
            <person name="Turgeon B."/>
            <person name="Goodwin S."/>
            <person name="Spatafora J."/>
            <person name="Crous P."/>
            <person name="Grigoriev I."/>
        </authorList>
    </citation>
    <scope>NUCLEOTIDE SEQUENCE</scope>
    <source>
        <strain evidence="1">ATCC 200398</strain>
    </source>
</reference>
<evidence type="ECO:0000313" key="2">
    <source>
        <dbReference type="Proteomes" id="UP000799755"/>
    </source>
</evidence>